<proteinExistence type="predicted"/>
<dbReference type="Proteomes" id="UP001219518">
    <property type="component" value="Unassembled WGS sequence"/>
</dbReference>
<reference evidence="2" key="2">
    <citation type="journal article" date="2023" name="BMC Genomics">
        <title>Pest status, molecular evolution, and epigenetic factors derived from the genome assembly of Frankliniella fusca, a thysanopteran phytovirus vector.</title>
        <authorList>
            <person name="Catto M.A."/>
            <person name="Labadie P.E."/>
            <person name="Jacobson A.L."/>
            <person name="Kennedy G.G."/>
            <person name="Srinivasan R."/>
            <person name="Hunt B.G."/>
        </authorList>
    </citation>
    <scope>NUCLEOTIDE SEQUENCE</scope>
    <source>
        <strain evidence="2">PL_HMW_Pooled</strain>
    </source>
</reference>
<sequence>FLFRQPSCLLILVETLVSCFILPFWAKKNLAQGILIKFTKDIELHILIAISKFYRNCT</sequence>
<reference evidence="2" key="1">
    <citation type="submission" date="2021-07" db="EMBL/GenBank/DDBJ databases">
        <authorList>
            <person name="Catto M.A."/>
            <person name="Jacobson A."/>
            <person name="Kennedy G."/>
            <person name="Labadie P."/>
            <person name="Hunt B.G."/>
            <person name="Srinivasan R."/>
        </authorList>
    </citation>
    <scope>NUCLEOTIDE SEQUENCE</scope>
    <source>
        <strain evidence="2">PL_HMW_Pooled</strain>
        <tissue evidence="2">Head</tissue>
    </source>
</reference>
<name>A0AAE1GXF0_9NEOP</name>
<evidence type="ECO:0000256" key="1">
    <source>
        <dbReference type="SAM" id="Phobius"/>
    </source>
</evidence>
<comment type="caution">
    <text evidence="2">The sequence shown here is derived from an EMBL/GenBank/DDBJ whole genome shotgun (WGS) entry which is preliminary data.</text>
</comment>
<keyword evidence="1" id="KW-1133">Transmembrane helix</keyword>
<protein>
    <submittedName>
        <fullName evidence="2">Cytochrome f</fullName>
    </submittedName>
</protein>
<gene>
    <name evidence="2" type="ORF">KUF71_020799</name>
</gene>
<feature type="non-terminal residue" evidence="2">
    <location>
        <position position="1"/>
    </location>
</feature>
<keyword evidence="1" id="KW-0472">Membrane</keyword>
<evidence type="ECO:0000313" key="2">
    <source>
        <dbReference type="EMBL" id="KAK3911095.1"/>
    </source>
</evidence>
<feature type="transmembrane region" description="Helical" evidence="1">
    <location>
        <begin position="7"/>
        <end position="26"/>
    </location>
</feature>
<evidence type="ECO:0000313" key="3">
    <source>
        <dbReference type="Proteomes" id="UP001219518"/>
    </source>
</evidence>
<keyword evidence="3" id="KW-1185">Reference proteome</keyword>
<dbReference type="EMBL" id="JAHWGI010000219">
    <property type="protein sequence ID" value="KAK3911095.1"/>
    <property type="molecule type" value="Genomic_DNA"/>
</dbReference>
<dbReference type="AlphaFoldDB" id="A0AAE1GXF0"/>
<keyword evidence="1" id="KW-0812">Transmembrane</keyword>
<organism evidence="2 3">
    <name type="scientific">Frankliniella fusca</name>
    <dbReference type="NCBI Taxonomy" id="407009"/>
    <lineage>
        <taxon>Eukaryota</taxon>
        <taxon>Metazoa</taxon>
        <taxon>Ecdysozoa</taxon>
        <taxon>Arthropoda</taxon>
        <taxon>Hexapoda</taxon>
        <taxon>Insecta</taxon>
        <taxon>Pterygota</taxon>
        <taxon>Neoptera</taxon>
        <taxon>Paraneoptera</taxon>
        <taxon>Thysanoptera</taxon>
        <taxon>Terebrantia</taxon>
        <taxon>Thripoidea</taxon>
        <taxon>Thripidae</taxon>
        <taxon>Frankliniella</taxon>
    </lineage>
</organism>
<accession>A0AAE1GXF0</accession>